<dbReference type="Proteomes" id="UP000249619">
    <property type="component" value="Unassembled WGS sequence"/>
</dbReference>
<dbReference type="AlphaFoldDB" id="A0A364N4I4"/>
<keyword evidence="2" id="KW-1185">Reference proteome</keyword>
<organism evidence="1 2">
    <name type="scientific">Stemphylium lycopersici</name>
    <name type="common">Tomato gray leaf spot disease fungus</name>
    <name type="synonym">Thyrospora lycopersici</name>
    <dbReference type="NCBI Taxonomy" id="183478"/>
    <lineage>
        <taxon>Eukaryota</taxon>
        <taxon>Fungi</taxon>
        <taxon>Dikarya</taxon>
        <taxon>Ascomycota</taxon>
        <taxon>Pezizomycotina</taxon>
        <taxon>Dothideomycetes</taxon>
        <taxon>Pleosporomycetidae</taxon>
        <taxon>Pleosporales</taxon>
        <taxon>Pleosporineae</taxon>
        <taxon>Pleosporaceae</taxon>
        <taxon>Stemphylium</taxon>
    </lineage>
</organism>
<gene>
    <name evidence="1" type="ORF">DDE83_004385</name>
</gene>
<evidence type="ECO:0000313" key="2">
    <source>
        <dbReference type="Proteomes" id="UP000249619"/>
    </source>
</evidence>
<accession>A0A364N4I4</accession>
<sequence>MAPTTRKPKIDRKNNVTAVKGARVSKGTLQTRASGGYITKAGLEHKPTGSIFGSNAVTRYLSIPQTGSITAVEIMVFLPELIRSYDVAYRLVQNGAIAKTLTKIVAFHRVPIKNKELNSNPMRKALQNSMRHRIKEWTETRHHQGLYDVAGQIWDSGNLTLAGCINHSEDQQEEDQINHLRTPVANVLFSSLANGVSVFPCGSNALDLTDCVKIAVANEELPFMFPRDFDWLTNFKHGQKLVLNDHRDREAFDSWAQVSDDTRPSPQMVQTTYLLNKLRFSPQQMAVAQQYLAQFPNVITPVQYGIPRRSMPPPPPVAVANQGPGRRSLLPPLAGQPFRMADAYLKELVGQMSEEEMDASYERIMEAHGFRRKGGSRVAVQVRPRVELHIQELERILQGKPYPAQFVDRKNHEAGTQPPYITPSNTFGDVEAVHPEFPNVVGTLRGTGHIDPLMRMAEIAEAKKSQWRRGLPAAI</sequence>
<comment type="caution">
    <text evidence="1">The sequence shown here is derived from an EMBL/GenBank/DDBJ whole genome shotgun (WGS) entry which is preliminary data.</text>
</comment>
<evidence type="ECO:0000313" key="1">
    <source>
        <dbReference type="EMBL" id="RAR11788.1"/>
    </source>
</evidence>
<dbReference type="EMBL" id="QGDH01000054">
    <property type="protein sequence ID" value="RAR11788.1"/>
    <property type="molecule type" value="Genomic_DNA"/>
</dbReference>
<name>A0A364N4I4_STELY</name>
<proteinExistence type="predicted"/>
<reference evidence="2" key="1">
    <citation type="submission" date="2018-05" db="EMBL/GenBank/DDBJ databases">
        <title>Draft genome sequence of Stemphylium lycopersici strain CIDEFI 213.</title>
        <authorList>
            <person name="Medina R."/>
            <person name="Franco M.E.E."/>
            <person name="Lucentini C.G."/>
            <person name="Saparrat M.C.N."/>
            <person name="Balatti P.A."/>
        </authorList>
    </citation>
    <scope>NUCLEOTIDE SEQUENCE [LARGE SCALE GENOMIC DNA]</scope>
    <source>
        <strain evidence="2">CIDEFI 213</strain>
    </source>
</reference>
<protein>
    <submittedName>
        <fullName evidence="1">Uncharacterized protein</fullName>
    </submittedName>
</protein>